<feature type="compositionally biased region" description="Basic residues" evidence="10">
    <location>
        <begin position="455"/>
        <end position="464"/>
    </location>
</feature>
<dbReference type="InterPro" id="IPR008676">
    <property type="entry name" value="MRG"/>
</dbReference>
<dbReference type="GO" id="GO:0072487">
    <property type="term" value="C:MSL complex"/>
    <property type="evidence" value="ECO:0007669"/>
    <property type="project" value="TreeGrafter"/>
</dbReference>
<sequence length="601" mass="67044">MVSTRGVRYKFSEGERVLCYEPDPTKAKVLYDSKVLEVIENKDKRGRRTVEYLIHFQGWNSSWDRCVSEDFVLKDTEENRQLQRDLAEKSQLQLINKSTTNTHFPSPSSIKSIPSIWNPIPSQETGNVLVTPLGLRVSMGGDQHLLSYDNFFRGAYLYRRERKKGPTNAGAGPSKRARHTFDDDGSSSSTQPDDRQVVLYHTEGEAGDTDESSGSGPAQVATPPPPPPPQVLTGRAHITLPSALRDRLTFDYHLVVKRGRLSRLPASPCVADILESFVRWYARAGAWQTPAKARGEQHKPDLLDVSSRLNLVREVADGLRVYFDFALRGHLLYKHELTQYHEICGLYLDKLDDDLKEELQNSEEETIEAAEIDMKSPKLPEYAHLPPDPAENIQEGAKVPLDDPMEPIAPKTDTEEKSVVEQVMKMETDEICPPVAGPAARRDSPPPARPAPVGRRLRSHKHTSIGHSEMEEPMPSTSSSVDPRGFENFSSSVGSSGSSISEGWGPRAALGSPPAQPGPRGQAQMQPVPPNNGRTKLSQLFDMVANWKVISRDGTDHLPCRIYGAIHFARLFVKLPDFLNATQMPDAKLKMILKYIDMFVQ</sequence>
<reference evidence="12 13" key="1">
    <citation type="journal article" date="2019" name="Commun. Biol.">
        <title>The bagworm genome reveals a unique fibroin gene that provides high tensile strength.</title>
        <authorList>
            <person name="Kono N."/>
            <person name="Nakamura H."/>
            <person name="Ohtoshi R."/>
            <person name="Tomita M."/>
            <person name="Numata K."/>
            <person name="Arakawa K."/>
        </authorList>
    </citation>
    <scope>NUCLEOTIDE SEQUENCE [LARGE SCALE GENOMIC DNA]</scope>
</reference>
<evidence type="ECO:0000256" key="7">
    <source>
        <dbReference type="ARBA" id="ARBA00023163"/>
    </source>
</evidence>
<evidence type="ECO:0000313" key="12">
    <source>
        <dbReference type="EMBL" id="GBP38885.1"/>
    </source>
</evidence>
<dbReference type="Proteomes" id="UP000299102">
    <property type="component" value="Unassembled WGS sequence"/>
</dbReference>
<evidence type="ECO:0000256" key="8">
    <source>
        <dbReference type="ARBA" id="ARBA00023242"/>
    </source>
</evidence>
<evidence type="ECO:0000256" key="1">
    <source>
        <dbReference type="ARBA" id="ARBA00004123"/>
    </source>
</evidence>
<evidence type="ECO:0000256" key="3">
    <source>
        <dbReference type="ARBA" id="ARBA00022454"/>
    </source>
</evidence>
<comment type="subcellular location">
    <subcellularLocation>
        <location evidence="2">Chromosome</location>
    </subcellularLocation>
    <subcellularLocation>
        <location evidence="1">Nucleus</location>
    </subcellularLocation>
</comment>
<dbReference type="GO" id="GO:0006325">
    <property type="term" value="P:chromatin organization"/>
    <property type="evidence" value="ECO:0007669"/>
    <property type="project" value="UniProtKB-KW"/>
</dbReference>
<feature type="compositionally biased region" description="Low complexity" evidence="10">
    <location>
        <begin position="490"/>
        <end position="505"/>
    </location>
</feature>
<dbReference type="PROSITE" id="PS51640">
    <property type="entry name" value="MRG"/>
    <property type="match status" value="1"/>
</dbReference>
<comment type="caution">
    <text evidence="12">The sequence shown here is derived from an EMBL/GenBank/DDBJ whole genome shotgun (WGS) entry which is preliminary data.</text>
</comment>
<dbReference type="Gene3D" id="2.30.30.140">
    <property type="match status" value="1"/>
</dbReference>
<name>A0A4C1VM62_EUMVA</name>
<dbReference type="PANTHER" id="PTHR10880:SF15">
    <property type="entry name" value="MSL COMPLEX SUBUNIT 3"/>
    <property type="match status" value="1"/>
</dbReference>
<keyword evidence="5" id="KW-0156">Chromatin regulator</keyword>
<keyword evidence="6" id="KW-0805">Transcription regulation</keyword>
<accession>A0A4C1VM62</accession>
<feature type="region of interest" description="Disordered" evidence="10">
    <location>
        <begin position="428"/>
        <end position="535"/>
    </location>
</feature>
<evidence type="ECO:0000259" key="11">
    <source>
        <dbReference type="SMART" id="SM00298"/>
    </source>
</evidence>
<evidence type="ECO:0000256" key="2">
    <source>
        <dbReference type="ARBA" id="ARBA00004286"/>
    </source>
</evidence>
<dbReference type="InterPro" id="IPR000953">
    <property type="entry name" value="Chromo/chromo_shadow_dom"/>
</dbReference>
<dbReference type="PANTHER" id="PTHR10880">
    <property type="entry name" value="MORTALITY FACTOR 4-LIKE PROTEIN"/>
    <property type="match status" value="1"/>
</dbReference>
<dbReference type="Pfam" id="PF22732">
    <property type="entry name" value="MSL3_chromo-like"/>
    <property type="match status" value="1"/>
</dbReference>
<evidence type="ECO:0000256" key="4">
    <source>
        <dbReference type="ARBA" id="ARBA00022843"/>
    </source>
</evidence>
<dbReference type="GO" id="GO:0035267">
    <property type="term" value="C:NuA4 histone acetyltransferase complex"/>
    <property type="evidence" value="ECO:0007669"/>
    <property type="project" value="TreeGrafter"/>
</dbReference>
<dbReference type="Pfam" id="PF05712">
    <property type="entry name" value="MRG"/>
    <property type="match status" value="1"/>
</dbReference>
<protein>
    <recommendedName>
        <fullName evidence="9">Protein male-specific lethal-3</fullName>
    </recommendedName>
</protein>
<dbReference type="GO" id="GO:0005634">
    <property type="term" value="C:nucleus"/>
    <property type="evidence" value="ECO:0007669"/>
    <property type="project" value="UniProtKB-SubCell"/>
</dbReference>
<keyword evidence="7" id="KW-0804">Transcription</keyword>
<evidence type="ECO:0000256" key="5">
    <source>
        <dbReference type="ARBA" id="ARBA00022853"/>
    </source>
</evidence>
<keyword evidence="3" id="KW-0158">Chromosome</keyword>
<dbReference type="OrthoDB" id="10044771at2759"/>
<keyword evidence="4" id="KW-0832">Ubl conjugation</keyword>
<evidence type="ECO:0000256" key="9">
    <source>
        <dbReference type="ARBA" id="ARBA00069454"/>
    </source>
</evidence>
<dbReference type="SUPFAM" id="SSF54160">
    <property type="entry name" value="Chromo domain-like"/>
    <property type="match status" value="1"/>
</dbReference>
<keyword evidence="13" id="KW-1185">Reference proteome</keyword>
<dbReference type="STRING" id="151549.A0A4C1VM62"/>
<dbReference type="SMART" id="SM00298">
    <property type="entry name" value="CHROMO"/>
    <property type="match status" value="1"/>
</dbReference>
<dbReference type="InterPro" id="IPR016197">
    <property type="entry name" value="Chromo-like_dom_sf"/>
</dbReference>
<dbReference type="InterPro" id="IPR053820">
    <property type="entry name" value="MSL3_chromo-like"/>
</dbReference>
<dbReference type="FunFam" id="2.30.30.140:FF:000042">
    <property type="entry name" value="male-specific lethal 3 homolog"/>
    <property type="match status" value="1"/>
</dbReference>
<dbReference type="Gene3D" id="1.10.274.30">
    <property type="entry name" value="MRG domain"/>
    <property type="match status" value="2"/>
</dbReference>
<dbReference type="EMBL" id="BGZK01000355">
    <property type="protein sequence ID" value="GBP38885.1"/>
    <property type="molecule type" value="Genomic_DNA"/>
</dbReference>
<gene>
    <name evidence="12" type="primary">msl-3</name>
    <name evidence="12" type="ORF">EVAR_32401_1</name>
</gene>
<feature type="domain" description="Chromo" evidence="11">
    <location>
        <begin position="10"/>
        <end position="90"/>
    </location>
</feature>
<dbReference type="InterPro" id="IPR026541">
    <property type="entry name" value="MRG_dom"/>
</dbReference>
<evidence type="ECO:0000256" key="10">
    <source>
        <dbReference type="SAM" id="MobiDB-lite"/>
    </source>
</evidence>
<evidence type="ECO:0000313" key="13">
    <source>
        <dbReference type="Proteomes" id="UP000299102"/>
    </source>
</evidence>
<proteinExistence type="predicted"/>
<dbReference type="GO" id="GO:0006355">
    <property type="term" value="P:regulation of DNA-templated transcription"/>
    <property type="evidence" value="ECO:0007669"/>
    <property type="project" value="InterPro"/>
</dbReference>
<organism evidence="12 13">
    <name type="scientific">Eumeta variegata</name>
    <name type="common">Bagworm moth</name>
    <name type="synonym">Eumeta japonica</name>
    <dbReference type="NCBI Taxonomy" id="151549"/>
    <lineage>
        <taxon>Eukaryota</taxon>
        <taxon>Metazoa</taxon>
        <taxon>Ecdysozoa</taxon>
        <taxon>Arthropoda</taxon>
        <taxon>Hexapoda</taxon>
        <taxon>Insecta</taxon>
        <taxon>Pterygota</taxon>
        <taxon>Neoptera</taxon>
        <taxon>Endopterygota</taxon>
        <taxon>Lepidoptera</taxon>
        <taxon>Glossata</taxon>
        <taxon>Ditrysia</taxon>
        <taxon>Tineoidea</taxon>
        <taxon>Psychidae</taxon>
        <taxon>Oiketicinae</taxon>
        <taxon>Eumeta</taxon>
    </lineage>
</organism>
<keyword evidence="8" id="KW-0539">Nucleus</keyword>
<feature type="region of interest" description="Disordered" evidence="10">
    <location>
        <begin position="163"/>
        <end position="234"/>
    </location>
</feature>
<evidence type="ECO:0000256" key="6">
    <source>
        <dbReference type="ARBA" id="ARBA00023015"/>
    </source>
</evidence>
<dbReference type="AlphaFoldDB" id="A0A4C1VM62"/>
<dbReference type="InterPro" id="IPR038217">
    <property type="entry name" value="MRG_C_sf"/>
</dbReference>